<protein>
    <submittedName>
        <fullName evidence="1">Uncharacterized protein</fullName>
    </submittedName>
</protein>
<gene>
    <name evidence="1" type="ORF">g.57475</name>
</gene>
<evidence type="ECO:0000313" key="1">
    <source>
        <dbReference type="EMBL" id="JAS99859.1"/>
    </source>
</evidence>
<feature type="non-terminal residue" evidence="1">
    <location>
        <position position="99"/>
    </location>
</feature>
<reference evidence="1" key="1">
    <citation type="submission" date="2015-11" db="EMBL/GenBank/DDBJ databases">
        <title>De novo transcriptome assembly of four potential Pierce s Disease insect vectors from Arizona vineyards.</title>
        <authorList>
            <person name="Tassone E.E."/>
        </authorList>
    </citation>
    <scope>NUCLEOTIDE SEQUENCE</scope>
</reference>
<accession>A0A1B6JL29</accession>
<feature type="non-terminal residue" evidence="1">
    <location>
        <position position="1"/>
    </location>
</feature>
<proteinExistence type="predicted"/>
<dbReference type="EMBL" id="GECU01007847">
    <property type="protein sequence ID" value="JAS99859.1"/>
    <property type="molecule type" value="Transcribed_RNA"/>
</dbReference>
<name>A0A1B6JL29_9HEMI</name>
<organism evidence="1">
    <name type="scientific">Homalodisca liturata</name>
    <dbReference type="NCBI Taxonomy" id="320908"/>
    <lineage>
        <taxon>Eukaryota</taxon>
        <taxon>Metazoa</taxon>
        <taxon>Ecdysozoa</taxon>
        <taxon>Arthropoda</taxon>
        <taxon>Hexapoda</taxon>
        <taxon>Insecta</taxon>
        <taxon>Pterygota</taxon>
        <taxon>Neoptera</taxon>
        <taxon>Paraneoptera</taxon>
        <taxon>Hemiptera</taxon>
        <taxon>Auchenorrhyncha</taxon>
        <taxon>Membracoidea</taxon>
        <taxon>Cicadellidae</taxon>
        <taxon>Cicadellinae</taxon>
        <taxon>Proconiini</taxon>
        <taxon>Homalodisca</taxon>
    </lineage>
</organism>
<dbReference type="AlphaFoldDB" id="A0A1B6JL29"/>
<sequence length="99" mass="10722">GDRVNIGGKRPNIYQLTLNSNAIGKFKCAGDAKAPNRMAVLAWFLYHLRVPILCIGQKFILTPNDIKNLNAAAQSVENLVAEKSIPSGFALEGLNFHGS</sequence>